<evidence type="ECO:0008006" key="4">
    <source>
        <dbReference type="Google" id="ProtNLM"/>
    </source>
</evidence>
<feature type="transmembrane region" description="Helical" evidence="1">
    <location>
        <begin position="148"/>
        <end position="172"/>
    </location>
</feature>
<evidence type="ECO:0000313" key="3">
    <source>
        <dbReference type="Proteomes" id="UP001589833"/>
    </source>
</evidence>
<feature type="transmembrane region" description="Helical" evidence="1">
    <location>
        <begin position="181"/>
        <end position="201"/>
    </location>
</feature>
<organism evidence="2 3">
    <name type="scientific">Halalkalibacter alkalisediminis</name>
    <dbReference type="NCBI Taxonomy" id="935616"/>
    <lineage>
        <taxon>Bacteria</taxon>
        <taxon>Bacillati</taxon>
        <taxon>Bacillota</taxon>
        <taxon>Bacilli</taxon>
        <taxon>Bacillales</taxon>
        <taxon>Bacillaceae</taxon>
        <taxon>Halalkalibacter</taxon>
    </lineage>
</organism>
<keyword evidence="3" id="KW-1185">Reference proteome</keyword>
<gene>
    <name evidence="2" type="ORF">ACFFH4_21370</name>
</gene>
<proteinExistence type="predicted"/>
<keyword evidence="1" id="KW-0472">Membrane</keyword>
<feature type="transmembrane region" description="Helical" evidence="1">
    <location>
        <begin position="213"/>
        <end position="230"/>
    </location>
</feature>
<protein>
    <recommendedName>
        <fullName evidence="4">DUF4386 domain-containing protein</fullName>
    </recommendedName>
</protein>
<evidence type="ECO:0000313" key="2">
    <source>
        <dbReference type="EMBL" id="MFC0561472.1"/>
    </source>
</evidence>
<reference evidence="2 3" key="1">
    <citation type="submission" date="2024-09" db="EMBL/GenBank/DDBJ databases">
        <authorList>
            <person name="Sun Q."/>
            <person name="Mori K."/>
        </authorList>
    </citation>
    <scope>NUCLEOTIDE SEQUENCE [LARGE SCALE GENOMIC DNA]</scope>
    <source>
        <strain evidence="2 3">NCAIM B.02301</strain>
    </source>
</reference>
<feature type="transmembrane region" description="Helical" evidence="1">
    <location>
        <begin position="91"/>
        <end position="111"/>
    </location>
</feature>
<keyword evidence="1" id="KW-0812">Transmembrane</keyword>
<feature type="transmembrane region" description="Helical" evidence="1">
    <location>
        <begin position="7"/>
        <end position="27"/>
    </location>
</feature>
<dbReference type="Proteomes" id="UP001589833">
    <property type="component" value="Unassembled WGS sequence"/>
</dbReference>
<dbReference type="RefSeq" id="WP_273848388.1">
    <property type="nucleotide sequence ID" value="NZ_JAQQWT010000077.1"/>
</dbReference>
<accession>A0ABV6NMJ8</accession>
<comment type="caution">
    <text evidence="2">The sequence shown here is derived from an EMBL/GenBank/DDBJ whole genome shotgun (WGS) entry which is preliminary data.</text>
</comment>
<feature type="transmembrane region" description="Helical" evidence="1">
    <location>
        <begin position="62"/>
        <end position="79"/>
    </location>
</feature>
<sequence length="236" mass="26536">MKVIGWIGILHVSIIIVWMIINIVFSISNPVGYTEGETLAETGIAYYSEFPGYLGMDHGSKALIMLFSIVLPIGLFISLKKMKNFSLANTIGLITGSLGFALYGLSLMIQATTVEYAFKLYNSSEDIYTRQFATLLYEWSMLEGGLSVSIYIIANLLLSTWLILHSMGLYILEKTKKLSMLGYLTGFLQVLGYLLSWFFLMQGKQNMHNFNEVVGLLFMFWILIISIQIVRGKVSA</sequence>
<keyword evidence="1" id="KW-1133">Transmembrane helix</keyword>
<name>A0ABV6NMJ8_9BACI</name>
<evidence type="ECO:0000256" key="1">
    <source>
        <dbReference type="SAM" id="Phobius"/>
    </source>
</evidence>
<dbReference type="EMBL" id="JBHLTR010000063">
    <property type="protein sequence ID" value="MFC0561472.1"/>
    <property type="molecule type" value="Genomic_DNA"/>
</dbReference>